<dbReference type="EC" id="6.3.2.9" evidence="9 10"/>
<keyword evidence="7 9" id="KW-0067">ATP-binding</keyword>
<dbReference type="InterPro" id="IPR005762">
    <property type="entry name" value="MurD"/>
</dbReference>
<dbReference type="EMBL" id="VFON01000001">
    <property type="protein sequence ID" value="TQL42260.1"/>
    <property type="molecule type" value="Genomic_DNA"/>
</dbReference>
<dbReference type="Proteomes" id="UP000319094">
    <property type="component" value="Unassembled WGS sequence"/>
</dbReference>
<dbReference type="GO" id="GO:0008764">
    <property type="term" value="F:UDP-N-acetylmuramoylalanine-D-glutamate ligase activity"/>
    <property type="evidence" value="ECO:0007669"/>
    <property type="project" value="UniProtKB-UniRule"/>
</dbReference>
<dbReference type="OrthoDB" id="9809796at2"/>
<keyword evidence="8 9" id="KW-0131">Cell cycle</keyword>
<dbReference type="GO" id="GO:0008360">
    <property type="term" value="P:regulation of cell shape"/>
    <property type="evidence" value="ECO:0007669"/>
    <property type="project" value="UniProtKB-KW"/>
</dbReference>
<comment type="similarity">
    <text evidence="9">Belongs to the MurCDEF family.</text>
</comment>
<dbReference type="Pfam" id="PF08245">
    <property type="entry name" value="Mur_ligase_M"/>
    <property type="match status" value="1"/>
</dbReference>
<organism evidence="13 14">
    <name type="scientific">Leucobacter komagatae</name>
    <dbReference type="NCBI Taxonomy" id="55969"/>
    <lineage>
        <taxon>Bacteria</taxon>
        <taxon>Bacillati</taxon>
        <taxon>Actinomycetota</taxon>
        <taxon>Actinomycetes</taxon>
        <taxon>Micrococcales</taxon>
        <taxon>Microbacteriaceae</taxon>
        <taxon>Leucobacter</taxon>
    </lineage>
</organism>
<keyword evidence="6 9" id="KW-0547">Nucleotide-binding</keyword>
<evidence type="ECO:0000256" key="10">
    <source>
        <dbReference type="RuleBase" id="RU003664"/>
    </source>
</evidence>
<sequence>MTSEPQTQVQDRLDALTSWHHDWSGLRVAVLGLGATGFSVADTLVELGSRVRVIYGKPDADRERLLDVIGSERALAETDEAQLAELGAFDPELIVISPGYPSHHPVVTWATEHDVAVWGDIELGWRLRDKTARVADWICITGTNGKTTTTQLTAHMLVAGGLRAAPVGNIGTPLLDALRDPVGYDVLVLELSSFQLERVHSMSPYASACLNLADDHLDWHGGAEAYRNAKAKVYENTQVACVYNRGDLETERMVEEADVIEGARAISFGLDSPPPSGFGVVEGILVDRGFHTGRRDEAYELVTVDELKDRGIGQPHMGLNILAAAALARSRGVEPAEIASAVLSFTPDAHRAQQLGEHAGVRWVDDSKATNVHAADASLKALSGVVWVVGGLLKGVDITPLVTEHASRLRAAVVIGADRAEVLRILAEQAPGVPVAEVTAERGLDVMREAVRAAAGLAQAGDTVLLSPASASMDQFADYADRGRAFQDALRELAADSE</sequence>
<evidence type="ECO:0000313" key="13">
    <source>
        <dbReference type="EMBL" id="TQL42260.1"/>
    </source>
</evidence>
<dbReference type="GO" id="GO:0005524">
    <property type="term" value="F:ATP binding"/>
    <property type="evidence" value="ECO:0007669"/>
    <property type="project" value="UniProtKB-UniRule"/>
</dbReference>
<dbReference type="STRING" id="55969.SD72_09290"/>
<keyword evidence="4 9" id="KW-0436">Ligase</keyword>
<evidence type="ECO:0000256" key="9">
    <source>
        <dbReference type="HAMAP-Rule" id="MF_00639"/>
    </source>
</evidence>
<keyword evidence="5 9" id="KW-0132">Cell division</keyword>
<dbReference type="Pfam" id="PF02875">
    <property type="entry name" value="Mur_ligase_C"/>
    <property type="match status" value="1"/>
</dbReference>
<keyword evidence="9 10" id="KW-0961">Cell wall biogenesis/degradation</keyword>
<feature type="domain" description="Mur ligase C-terminal" evidence="11">
    <location>
        <begin position="350"/>
        <end position="469"/>
    </location>
</feature>
<gene>
    <name evidence="9" type="primary">murD</name>
    <name evidence="13" type="ORF">FB468_0246</name>
</gene>
<reference evidence="13 14" key="1">
    <citation type="submission" date="2019-06" db="EMBL/GenBank/DDBJ databases">
        <title>Sequencing the genomes of 1000 actinobacteria strains.</title>
        <authorList>
            <person name="Klenk H.-P."/>
        </authorList>
    </citation>
    <scope>NUCLEOTIDE SEQUENCE [LARGE SCALE GENOMIC DNA]</scope>
    <source>
        <strain evidence="13 14">DSM 8803</strain>
    </source>
</reference>
<feature type="binding site" evidence="9">
    <location>
        <begin position="142"/>
        <end position="148"/>
    </location>
    <ligand>
        <name>ATP</name>
        <dbReference type="ChEBI" id="CHEBI:30616"/>
    </ligand>
</feature>
<proteinExistence type="inferred from homology"/>
<comment type="subcellular location">
    <subcellularLocation>
        <location evidence="1 9 10">Cytoplasm</location>
    </subcellularLocation>
</comment>
<comment type="pathway">
    <text evidence="2 9 10">Cell wall biogenesis; peptidoglycan biosynthesis.</text>
</comment>
<accession>A0A542Y2F9</accession>
<dbReference type="InterPro" id="IPR036565">
    <property type="entry name" value="Mur-like_cat_sf"/>
</dbReference>
<evidence type="ECO:0000256" key="7">
    <source>
        <dbReference type="ARBA" id="ARBA00022840"/>
    </source>
</evidence>
<evidence type="ECO:0000256" key="3">
    <source>
        <dbReference type="ARBA" id="ARBA00022490"/>
    </source>
</evidence>
<evidence type="ECO:0000259" key="11">
    <source>
        <dbReference type="Pfam" id="PF02875"/>
    </source>
</evidence>
<dbReference type="PROSITE" id="PS01011">
    <property type="entry name" value="FOLYLPOLYGLU_SYNT_1"/>
    <property type="match status" value="1"/>
</dbReference>
<comment type="caution">
    <text evidence="13">The sequence shown here is derived from an EMBL/GenBank/DDBJ whole genome shotgun (WGS) entry which is preliminary data.</text>
</comment>
<dbReference type="PANTHER" id="PTHR43692:SF1">
    <property type="entry name" value="UDP-N-ACETYLMURAMOYLALANINE--D-GLUTAMATE LIGASE"/>
    <property type="match status" value="1"/>
</dbReference>
<dbReference type="Gene3D" id="3.90.190.20">
    <property type="entry name" value="Mur ligase, C-terminal domain"/>
    <property type="match status" value="1"/>
</dbReference>
<dbReference type="GO" id="GO:0005737">
    <property type="term" value="C:cytoplasm"/>
    <property type="evidence" value="ECO:0007669"/>
    <property type="project" value="UniProtKB-SubCell"/>
</dbReference>
<dbReference type="GO" id="GO:0051301">
    <property type="term" value="P:cell division"/>
    <property type="evidence" value="ECO:0007669"/>
    <property type="project" value="UniProtKB-KW"/>
</dbReference>
<comment type="function">
    <text evidence="9 10">Cell wall formation. Catalyzes the addition of glutamate to the nucleotide precursor UDP-N-acetylmuramoyl-L-alanine (UMA).</text>
</comment>
<dbReference type="GO" id="GO:0004326">
    <property type="term" value="F:tetrahydrofolylpolyglutamate synthase activity"/>
    <property type="evidence" value="ECO:0007669"/>
    <property type="project" value="InterPro"/>
</dbReference>
<dbReference type="Gene3D" id="3.40.50.720">
    <property type="entry name" value="NAD(P)-binding Rossmann-like Domain"/>
    <property type="match status" value="1"/>
</dbReference>
<evidence type="ECO:0000259" key="12">
    <source>
        <dbReference type="Pfam" id="PF08245"/>
    </source>
</evidence>
<name>A0A542Y2F9_9MICO</name>
<dbReference type="GO" id="GO:0071555">
    <property type="term" value="P:cell wall organization"/>
    <property type="evidence" value="ECO:0007669"/>
    <property type="project" value="UniProtKB-KW"/>
</dbReference>
<evidence type="ECO:0000256" key="1">
    <source>
        <dbReference type="ARBA" id="ARBA00004496"/>
    </source>
</evidence>
<evidence type="ECO:0000256" key="2">
    <source>
        <dbReference type="ARBA" id="ARBA00004752"/>
    </source>
</evidence>
<evidence type="ECO:0000256" key="8">
    <source>
        <dbReference type="ARBA" id="ARBA00023306"/>
    </source>
</evidence>
<dbReference type="InterPro" id="IPR036615">
    <property type="entry name" value="Mur_ligase_C_dom_sf"/>
</dbReference>
<dbReference type="NCBIfam" id="TIGR01087">
    <property type="entry name" value="murD"/>
    <property type="match status" value="1"/>
</dbReference>
<evidence type="ECO:0000313" key="14">
    <source>
        <dbReference type="Proteomes" id="UP000319094"/>
    </source>
</evidence>
<evidence type="ECO:0000256" key="6">
    <source>
        <dbReference type="ARBA" id="ARBA00022741"/>
    </source>
</evidence>
<comment type="catalytic activity">
    <reaction evidence="9 10">
        <text>UDP-N-acetyl-alpha-D-muramoyl-L-alanine + D-glutamate + ATP = UDP-N-acetyl-alpha-D-muramoyl-L-alanyl-D-glutamate + ADP + phosphate + H(+)</text>
        <dbReference type="Rhea" id="RHEA:16429"/>
        <dbReference type="ChEBI" id="CHEBI:15378"/>
        <dbReference type="ChEBI" id="CHEBI:29986"/>
        <dbReference type="ChEBI" id="CHEBI:30616"/>
        <dbReference type="ChEBI" id="CHEBI:43474"/>
        <dbReference type="ChEBI" id="CHEBI:83898"/>
        <dbReference type="ChEBI" id="CHEBI:83900"/>
        <dbReference type="ChEBI" id="CHEBI:456216"/>
        <dbReference type="EC" id="6.3.2.9"/>
    </reaction>
</comment>
<keyword evidence="9 10" id="KW-0573">Peptidoglycan synthesis</keyword>
<evidence type="ECO:0000256" key="5">
    <source>
        <dbReference type="ARBA" id="ARBA00022618"/>
    </source>
</evidence>
<feature type="domain" description="Mur ligase central" evidence="12">
    <location>
        <begin position="140"/>
        <end position="274"/>
    </location>
</feature>
<dbReference type="UniPathway" id="UPA00219"/>
<dbReference type="SUPFAM" id="SSF53244">
    <property type="entry name" value="MurD-like peptide ligases, peptide-binding domain"/>
    <property type="match status" value="1"/>
</dbReference>
<dbReference type="Pfam" id="PF21799">
    <property type="entry name" value="MurD-like_N"/>
    <property type="match status" value="1"/>
</dbReference>
<dbReference type="PANTHER" id="PTHR43692">
    <property type="entry name" value="UDP-N-ACETYLMURAMOYLALANINE--D-GLUTAMATE LIGASE"/>
    <property type="match status" value="1"/>
</dbReference>
<keyword evidence="14" id="KW-1185">Reference proteome</keyword>
<dbReference type="SUPFAM" id="SSF51984">
    <property type="entry name" value="MurCD N-terminal domain"/>
    <property type="match status" value="1"/>
</dbReference>
<dbReference type="InterPro" id="IPR013221">
    <property type="entry name" value="Mur_ligase_cen"/>
</dbReference>
<dbReference type="SUPFAM" id="SSF53623">
    <property type="entry name" value="MurD-like peptide ligases, catalytic domain"/>
    <property type="match status" value="1"/>
</dbReference>
<keyword evidence="9 10" id="KW-0133">Cell shape</keyword>
<protein>
    <recommendedName>
        <fullName evidence="9 10">UDP-N-acetylmuramoylalanine--D-glutamate ligase</fullName>
        <ecNumber evidence="9 10">6.3.2.9</ecNumber>
    </recommendedName>
    <alternativeName>
        <fullName evidence="9">D-glutamic acid-adding enzyme</fullName>
    </alternativeName>
    <alternativeName>
        <fullName evidence="9">UDP-N-acetylmuramoyl-L-alanyl-D-glutamate synthetase</fullName>
    </alternativeName>
</protein>
<dbReference type="HAMAP" id="MF_00639">
    <property type="entry name" value="MurD"/>
    <property type="match status" value="1"/>
</dbReference>
<dbReference type="InterPro" id="IPR004101">
    <property type="entry name" value="Mur_ligase_C"/>
</dbReference>
<dbReference type="GO" id="GO:0009252">
    <property type="term" value="P:peptidoglycan biosynthetic process"/>
    <property type="evidence" value="ECO:0007669"/>
    <property type="project" value="UniProtKB-UniRule"/>
</dbReference>
<evidence type="ECO:0000256" key="4">
    <source>
        <dbReference type="ARBA" id="ARBA00022598"/>
    </source>
</evidence>
<dbReference type="AlphaFoldDB" id="A0A542Y2F9"/>
<dbReference type="Gene3D" id="3.40.1190.10">
    <property type="entry name" value="Mur-like, catalytic domain"/>
    <property type="match status" value="1"/>
</dbReference>
<keyword evidence="3 9" id="KW-0963">Cytoplasm</keyword>
<dbReference type="InterPro" id="IPR018109">
    <property type="entry name" value="Folylpolyglutamate_synth_CS"/>
</dbReference>
<dbReference type="RefSeq" id="WP_141885742.1">
    <property type="nucleotide sequence ID" value="NZ_BAAAUY010000015.1"/>
</dbReference>